<dbReference type="PROSITE" id="PS51517">
    <property type="entry name" value="NDT80"/>
    <property type="match status" value="1"/>
</dbReference>
<feature type="region of interest" description="Disordered" evidence="8">
    <location>
        <begin position="152"/>
        <end position="194"/>
    </location>
</feature>
<gene>
    <name evidence="12" type="ORF">DdX_02476</name>
</gene>
<dbReference type="GO" id="GO:0016540">
    <property type="term" value="P:protein autoprocessing"/>
    <property type="evidence" value="ECO:0007669"/>
    <property type="project" value="TreeGrafter"/>
</dbReference>
<dbReference type="Pfam" id="PF13884">
    <property type="entry name" value="Peptidase_S74"/>
    <property type="match status" value="1"/>
</dbReference>
<keyword evidence="3 9" id="KW-0812">Transmembrane</keyword>
<dbReference type="InterPro" id="IPR036388">
    <property type="entry name" value="WH-like_DNA-bd_sf"/>
</dbReference>
<dbReference type="InterPro" id="IPR037141">
    <property type="entry name" value="NDT80_DNA-bd_dom_sf"/>
</dbReference>
<reference evidence="12" key="1">
    <citation type="submission" date="2022-01" db="EMBL/GenBank/DDBJ databases">
        <title>Genome Sequence Resource for Two Populations of Ditylenchus destructor, the Migratory Endoparasitic Phytonematode.</title>
        <authorList>
            <person name="Zhang H."/>
            <person name="Lin R."/>
            <person name="Xie B."/>
        </authorList>
    </citation>
    <scope>NUCLEOTIDE SEQUENCE</scope>
    <source>
        <strain evidence="12">BazhouSP</strain>
    </source>
</reference>
<feature type="transmembrane region" description="Helical" evidence="9">
    <location>
        <begin position="783"/>
        <end position="803"/>
    </location>
</feature>
<dbReference type="InterPro" id="IPR051577">
    <property type="entry name" value="MRF-like"/>
</dbReference>
<evidence type="ECO:0000256" key="7">
    <source>
        <dbReference type="PROSITE-ProRule" id="PRU00850"/>
    </source>
</evidence>
<name>A0AAD4NHR1_9BILA</name>
<dbReference type="EMBL" id="JAKKPZ010000002">
    <property type="protein sequence ID" value="KAI1725796.1"/>
    <property type="molecule type" value="Genomic_DNA"/>
</dbReference>
<dbReference type="InterPro" id="IPR008967">
    <property type="entry name" value="p53-like_TF_DNA-bd_sf"/>
</dbReference>
<dbReference type="GO" id="GO:0005789">
    <property type="term" value="C:endoplasmic reticulum membrane"/>
    <property type="evidence" value="ECO:0007669"/>
    <property type="project" value="TreeGrafter"/>
</dbReference>
<feature type="domain" description="Peptidase S74" evidence="11">
    <location>
        <begin position="617"/>
        <end position="755"/>
    </location>
</feature>
<evidence type="ECO:0000259" key="10">
    <source>
        <dbReference type="PROSITE" id="PS51517"/>
    </source>
</evidence>
<evidence type="ECO:0000256" key="8">
    <source>
        <dbReference type="SAM" id="MobiDB-lite"/>
    </source>
</evidence>
<dbReference type="PANTHER" id="PTHR13029">
    <property type="match status" value="1"/>
</dbReference>
<dbReference type="Gene3D" id="1.10.10.10">
    <property type="entry name" value="Winged helix-like DNA-binding domain superfamily/Winged helix DNA-binding domain"/>
    <property type="match status" value="1"/>
</dbReference>
<feature type="compositionally biased region" description="Low complexity" evidence="8">
    <location>
        <begin position="171"/>
        <end position="194"/>
    </location>
</feature>
<evidence type="ECO:0000256" key="4">
    <source>
        <dbReference type="ARBA" id="ARBA00022989"/>
    </source>
</evidence>
<dbReference type="Gene3D" id="2.60.40.1390">
    <property type="entry name" value="NDT80 DNA-binding domain"/>
    <property type="match status" value="2"/>
</dbReference>
<keyword evidence="4 9" id="KW-1133">Transmembrane helix</keyword>
<dbReference type="SUPFAM" id="SSF49417">
    <property type="entry name" value="p53-like transcription factors"/>
    <property type="match status" value="1"/>
</dbReference>
<dbReference type="GO" id="GO:0045893">
    <property type="term" value="P:positive regulation of DNA-templated transcription"/>
    <property type="evidence" value="ECO:0007669"/>
    <property type="project" value="TreeGrafter"/>
</dbReference>
<dbReference type="InterPro" id="IPR025719">
    <property type="entry name" value="MYRF_C2"/>
</dbReference>
<feature type="region of interest" description="Disordered" evidence="8">
    <location>
        <begin position="314"/>
        <end position="368"/>
    </location>
</feature>
<dbReference type="GO" id="GO:0003700">
    <property type="term" value="F:DNA-binding transcription factor activity"/>
    <property type="evidence" value="ECO:0007669"/>
    <property type="project" value="UniProtKB-UniRule"/>
</dbReference>
<evidence type="ECO:0000256" key="2">
    <source>
        <dbReference type="ARBA" id="ARBA00008221"/>
    </source>
</evidence>
<dbReference type="InterPro" id="IPR024061">
    <property type="entry name" value="NDT80_DNA-bd_dom"/>
</dbReference>
<dbReference type="GO" id="GO:0005634">
    <property type="term" value="C:nucleus"/>
    <property type="evidence" value="ECO:0007669"/>
    <property type="project" value="TreeGrafter"/>
</dbReference>
<keyword evidence="6 9" id="KW-0472">Membrane</keyword>
<feature type="region of interest" description="Disordered" evidence="8">
    <location>
        <begin position="246"/>
        <end position="290"/>
    </location>
</feature>
<dbReference type="Pfam" id="PF13888">
    <property type="entry name" value="MRF_C2"/>
    <property type="match status" value="1"/>
</dbReference>
<feature type="DNA-binding region" description="NDT80" evidence="7">
    <location>
        <begin position="309"/>
        <end position="568"/>
    </location>
</feature>
<evidence type="ECO:0000256" key="5">
    <source>
        <dbReference type="ARBA" id="ARBA00023125"/>
    </source>
</evidence>
<evidence type="ECO:0000313" key="13">
    <source>
        <dbReference type="Proteomes" id="UP001201812"/>
    </source>
</evidence>
<protein>
    <submittedName>
        <fullName evidence="12">NDT80 / phoG like DNA-binding family domain-containing protein</fullName>
    </submittedName>
</protein>
<evidence type="ECO:0000256" key="6">
    <source>
        <dbReference type="ARBA" id="ARBA00023136"/>
    </source>
</evidence>
<keyword evidence="5 7" id="KW-0238">DNA-binding</keyword>
<dbReference type="GO" id="GO:0043565">
    <property type="term" value="F:sequence-specific DNA binding"/>
    <property type="evidence" value="ECO:0007669"/>
    <property type="project" value="TreeGrafter"/>
</dbReference>
<dbReference type="InterPro" id="IPR030392">
    <property type="entry name" value="S74_ICA"/>
</dbReference>
<dbReference type="Proteomes" id="UP001201812">
    <property type="component" value="Unassembled WGS sequence"/>
</dbReference>
<comment type="subcellular location">
    <subcellularLocation>
        <location evidence="1">Membrane</location>
        <topology evidence="1">Single-pass membrane protein</topology>
    </subcellularLocation>
</comment>
<accession>A0AAD4NHR1</accession>
<comment type="similarity">
    <text evidence="2">Belongs to the MRF family.</text>
</comment>
<keyword evidence="13" id="KW-1185">Reference proteome</keyword>
<organism evidence="12 13">
    <name type="scientific">Ditylenchus destructor</name>
    <dbReference type="NCBI Taxonomy" id="166010"/>
    <lineage>
        <taxon>Eukaryota</taxon>
        <taxon>Metazoa</taxon>
        <taxon>Ecdysozoa</taxon>
        <taxon>Nematoda</taxon>
        <taxon>Chromadorea</taxon>
        <taxon>Rhabditida</taxon>
        <taxon>Tylenchina</taxon>
        <taxon>Tylenchomorpha</taxon>
        <taxon>Sphaerularioidea</taxon>
        <taxon>Anguinidae</taxon>
        <taxon>Anguininae</taxon>
        <taxon>Ditylenchus</taxon>
    </lineage>
</organism>
<comment type="caution">
    <text evidence="12">The sequence shown here is derived from an EMBL/GenBank/DDBJ whole genome shotgun (WGS) entry which is preliminary data.</text>
</comment>
<dbReference type="PANTHER" id="PTHR13029:SF18">
    <property type="entry name" value="MYELIN REGULATORY FACTOR HOMOLOG 1"/>
    <property type="match status" value="1"/>
</dbReference>
<dbReference type="PROSITE" id="PS51688">
    <property type="entry name" value="ICA"/>
    <property type="match status" value="1"/>
</dbReference>
<feature type="domain" description="NDT80" evidence="10">
    <location>
        <begin position="309"/>
        <end position="568"/>
    </location>
</feature>
<evidence type="ECO:0000256" key="3">
    <source>
        <dbReference type="ARBA" id="ARBA00022692"/>
    </source>
</evidence>
<evidence type="ECO:0000313" key="12">
    <source>
        <dbReference type="EMBL" id="KAI1725796.1"/>
    </source>
</evidence>
<evidence type="ECO:0000256" key="9">
    <source>
        <dbReference type="SAM" id="Phobius"/>
    </source>
</evidence>
<dbReference type="AlphaFoldDB" id="A0AAD4NHR1"/>
<evidence type="ECO:0000256" key="1">
    <source>
        <dbReference type="ARBA" id="ARBA00004167"/>
    </source>
</evidence>
<dbReference type="Pfam" id="PF05224">
    <property type="entry name" value="NDT80_PhoG"/>
    <property type="match status" value="1"/>
</dbReference>
<proteinExistence type="inferred from homology"/>
<evidence type="ECO:0000259" key="11">
    <source>
        <dbReference type="PROSITE" id="PS51688"/>
    </source>
</evidence>
<sequence>MDDMSGDADDESPCSSTSNLFDEIPHAVVDMMGNIQAAADSGAPPPFADESDVAAFVGEESGFSDPLGGDNFNANQFDIIQFINANQDDNDTPLDSPLDPSFYLNNCSMLNAQNNNNVCGHQQINGHNGHIQTHQNHHNNGLMAQHYGISGHMARGGQTRLPDSPPITDISAAASSVGASSASPSSGSDSPFSPDAYRNYNGLILNGQPIQSGVLTMHMPQQSHDQMLVGMHQNGSNQRNIIQQQSPQSEFLSPYPPSQSTPGSHSGSQVSPPALTQRGSNGSVCSSGSGGSGNCHYGMVGQQQQNDFGLDLYNQAMGQPHSSSKRRRINTNENSTIGAPILPNHVPPRRRPQPPPSQLSCEDYSDDMNSSRTIKFTSFMSEQWSPLYDSSQRQLPLLNMAVVADKGFNFNAKENSFINQKKNHFQITSSITRNTSTDIPYFVRLPSGELQPIQEYMIAFCGVKQEMPTSEIPIKQSLPDRKTVPHEPVRFHLDATMPTKHTVPRLHFSETTLNNHRKSQKPNPEQRYFLLVVKLLACTPVGPVLVQAYQSDRIIVRASNPGQFEQPESDVAWQKGANGNVLTFNGQVAIGTDKPINDAQLTVHGNLVATGQITRPSDRRVKEDIAEVDTKDAIARLAQMRIVEYSYKPEIAQQWGLSEENRHRVGVIAQELAEVLPDAVRDNGEFLTVDDTRIFYDTNHLGSMASGISDFSNLFGGTTLGGDNKSYISYSRTSLNSNGGDDKAPTKRNKGHRRCRSSSISSSVYCHRGDQALCNSKLTQGTIVALVVVMALCLMAMCTLYVMDWYNRTYVYHPHYPYHSIVTATQSNEPQVGNIYEVKPKTTFAWSPPATIKAPPLAATCGLRTHCPTFCCANHLAYSTQDGENTTAADTFVELDDSDNALRAFVASVNDTAVVDSHSFKLQSGVKIEVLNLEANLDSRYCETKEACNARKGRYNLYVPMSDHLPTIPLQIKFTVEDGLFVDNCGSLLGFDHKQCEFDRNSGMSTGHSLQPTSHRVSENVFEVSVGGFLKSAYRFRIGHTTESCRMSENQQGRSFDEYNLVFYRTCLIKRGSQSTP</sequence>
<feature type="compositionally biased region" description="Polar residues" evidence="8">
    <location>
        <begin position="260"/>
        <end position="271"/>
    </location>
</feature>